<dbReference type="SUPFAM" id="SSF51445">
    <property type="entry name" value="(Trans)glycosidases"/>
    <property type="match status" value="1"/>
</dbReference>
<evidence type="ECO:0000256" key="1">
    <source>
        <dbReference type="ARBA" id="ARBA00000966"/>
    </source>
</evidence>
<dbReference type="Gene3D" id="2.130.10.10">
    <property type="entry name" value="YVTN repeat-like/Quinoprotein amine dehydrogenase"/>
    <property type="match status" value="1"/>
</dbReference>
<comment type="function">
    <text evidence="4">Endo-1,4-mannanase, a crucial enzyme for depolymerization of seed galactomannans and wood galactoglucomannans.</text>
</comment>
<comment type="similarity">
    <text evidence="6">Belongs to the glycosyl hydrolase 7 (cellulase C) family.</text>
</comment>
<evidence type="ECO:0000256" key="17">
    <source>
        <dbReference type="ARBA" id="ARBA00025192"/>
    </source>
</evidence>
<dbReference type="EMBL" id="BCMY01000002">
    <property type="protein sequence ID" value="GAQ36206.1"/>
    <property type="molecule type" value="Genomic_DNA"/>
</dbReference>
<evidence type="ECO:0000256" key="14">
    <source>
        <dbReference type="ARBA" id="ARBA00023277"/>
    </source>
</evidence>
<evidence type="ECO:0000259" key="26">
    <source>
        <dbReference type="PROSITE" id="PS51164"/>
    </source>
</evidence>
<evidence type="ECO:0000256" key="2">
    <source>
        <dbReference type="ARBA" id="ARBA00001641"/>
    </source>
</evidence>
<evidence type="ECO:0000256" key="20">
    <source>
        <dbReference type="ARBA" id="ARBA00032698"/>
    </source>
</evidence>
<evidence type="ECO:0000256" key="8">
    <source>
        <dbReference type="ARBA" id="ARBA00012601"/>
    </source>
</evidence>
<dbReference type="PRINTS" id="PR00734">
    <property type="entry name" value="GLHYDRLASE7"/>
</dbReference>
<dbReference type="InterPro" id="IPR037019">
    <property type="entry name" value="Glyco_hydro_7_sf"/>
</dbReference>
<evidence type="ECO:0000256" key="13">
    <source>
        <dbReference type="ARBA" id="ARBA00023180"/>
    </source>
</evidence>
<evidence type="ECO:0000256" key="22">
    <source>
        <dbReference type="ARBA" id="ARBA00041735"/>
    </source>
</evidence>
<evidence type="ECO:0000256" key="16">
    <source>
        <dbReference type="ARBA" id="ARBA00023326"/>
    </source>
</evidence>
<dbReference type="InterPro" id="IPR035971">
    <property type="entry name" value="CBD_sf"/>
</dbReference>
<evidence type="ECO:0000256" key="6">
    <source>
        <dbReference type="ARBA" id="ARBA00006044"/>
    </source>
</evidence>
<feature type="chain" id="PRO_5007087247" description="Beta-glucancellobiohydrolase B" evidence="25">
    <location>
        <begin position="22"/>
        <end position="1352"/>
    </location>
</feature>
<dbReference type="VEuPathDB" id="FungiDB:An16g06800"/>
<protein>
    <recommendedName>
        <fullName evidence="18">Beta-glucancellobiohydrolase B</fullName>
        <ecNumber evidence="8">3.2.1.4</ecNumber>
        <ecNumber evidence="7">3.2.1.91</ecNumber>
    </recommendedName>
    <alternativeName>
        <fullName evidence="22">Carboxymethylcellulase B</fullName>
    </alternativeName>
    <alternativeName>
        <fullName evidence="23">Cellulase B</fullName>
    </alternativeName>
    <alternativeName>
        <fullName evidence="21">Endo-beta-1,4-mannanase F</fullName>
    </alternativeName>
    <alternativeName>
        <fullName evidence="20">Exocellobiohydrolase B</fullName>
    </alternativeName>
    <alternativeName>
        <fullName evidence="19">Exoglucanase B</fullName>
    </alternativeName>
</protein>
<keyword evidence="9 25" id="KW-0732">Signal</keyword>
<dbReference type="GO" id="GO:0008810">
    <property type="term" value="F:cellulase activity"/>
    <property type="evidence" value="ECO:0007669"/>
    <property type="project" value="UniProtKB-EC"/>
</dbReference>
<dbReference type="InterPro" id="IPR001547">
    <property type="entry name" value="Glyco_hydro_5"/>
</dbReference>
<evidence type="ECO:0000313" key="28">
    <source>
        <dbReference type="Proteomes" id="UP000068243"/>
    </source>
</evidence>
<evidence type="ECO:0000256" key="4">
    <source>
        <dbReference type="ARBA" id="ARBA00002993"/>
    </source>
</evidence>
<dbReference type="Gene3D" id="3.20.20.80">
    <property type="entry name" value="Glycosidases"/>
    <property type="match status" value="1"/>
</dbReference>
<dbReference type="VEuPathDB" id="FungiDB:ASPNIDRAFT2_1117716"/>
<sequence>MSSFHIYRAALLLSILATANAQQVGTYTTETHPSLTWQTCTSSGSCTTNDGAVVIDANWRWVHSTSSSTNCYTGNEWDTSICTDDVTCAANCALDGATYEATYGVTTSGDELRLNFVTQGSSKNIGSRLYLMSDDSTYEMFKLLGQEFTFDVDVSNLPCGLNGALYFVAMDADGGTSEYSGNKAGAKYGTGYCDSQCPRDLKFINGEANCDGWEPSSNNVNTGVGDHGSCCPEMDIWEANSISNAFTAHPCDSVSQTMCDGDSCGGTYSASGDRYSGTCDPDGCDYNPYRLGNTDFYGPGLTVDTNSPFTVVTQFITDDGTSSGTLTEIKRLYVQNGEVIANGASTYSSVNGSSITSDFCESEKTLFGDENVFDTHGGLAGMGEAMANGMVLVLSLWDDYAANMLWLDSDYPVNSSASTPGVARGTCSTDSGVPATVEADSPNAYVTYSNIKFGPIGSTYSSGSSSGSGSSSSSSSTTTKATSTTLKTTTTTSSGSSSTSAAQAYGQCGGQSWTGPTTCVSGYTCTYQNAYYSQWFGSNESGAEFGSGNIPGTLGTDYIWPDATAIETLHSAGMNIFRVPFLMERLVPNELTGAADATYMADLKAVSYLPGYLGAYAVVDPHNFGRYYGNIITSTSDFAAFWTTVASEFSDNDLVIFDTNNEFHDEDQTLVLNLNQAAITAIRATGATTQYIFVEGNSYTGAWTWTTTNTNLVNLTDPNDHLIYEMHQYLDSDGSGTSSTCVSSTIGAERIADATSWLRENGKQAVLGEFAGGANSVCEEAVTGMLDAMVDASDVWLGGMWWSAGPWWGDYIFSLEPDDGIAYEYYLSVLEGYTPGSSSSGSSTTSAVTSASSTSTTGSATTSKVTTTTAAATATSTAVAAHYAQCGGQGWTGATTCADGYTCTVENACLESSAKRVPGRQWELPRICPEGFIHFCGGTMFRAIARSSLFSTIPTKRAPLPLTLTASLFTPTAPANMKHHLMVGTWTPPGRIYTVAFDDEALTLDLVKKTDIPEAEPISWMTFSHDKKAIYGAAMKKWNSFAVHSPTEIVHQASHPVAGHGVYSLPLNHLNPANSSELAASADTNTRAIFVLAAHKPPYNVYGNPFYKYAGYGNVFSAGPDGALVENIQNYEYEPNTGIHGMVFDPTETYLYSADLQANKIWTHLKDPETGKLTLVDCIEAPSPDDHPRWVEMHPSGKYLYALMEAGNRLAVYVIDERTHKPVFTHITYPLLPQGLPPRNKYRGDVTFTTRSGEYLFATTRSNHFDVTGYITAFKLGPNGNIEKQLFIHPTSTSGGHSNAVSPCDFSDEWLALCDDQLGFVEIYRFKDETLARVARVDIPEKGFGMNAIWYD</sequence>
<feature type="domain" description="CBM1" evidence="26">
    <location>
        <begin position="878"/>
        <end position="915"/>
    </location>
</feature>
<evidence type="ECO:0000313" key="27">
    <source>
        <dbReference type="EMBL" id="GAQ36206.1"/>
    </source>
</evidence>
<name>A0A100I8W6_ASPNG</name>
<dbReference type="Pfam" id="PF00840">
    <property type="entry name" value="Glyco_hydro_7"/>
    <property type="match status" value="1"/>
</dbReference>
<comment type="function">
    <text evidence="3">The biological conversion of cellulose to glucose generally requires three types of hydrolytic enzymes: (1) Endoglucanases which cut internal beta-1,4-glucosidic bonds; (2) Exocellobiohydrolases that cut the disaccharide cellobiose from the non-reducing end of the cellulose polymer chain; (3) Beta-1,4-glucosidases which hydrolyze the cellobiose and other short cello-oligosaccharides to glucose.</text>
</comment>
<dbReference type="InterPro" id="IPR015943">
    <property type="entry name" value="WD40/YVTN_repeat-like_dom_sf"/>
</dbReference>
<dbReference type="VEuPathDB" id="FungiDB:M747DRAFT_244158"/>
<evidence type="ECO:0000256" key="5">
    <source>
        <dbReference type="ARBA" id="ARBA00005641"/>
    </source>
</evidence>
<dbReference type="SMR" id="A0A100I8W6"/>
<comment type="catalytic activity">
    <reaction evidence="1">
        <text>Endohydrolysis of (1-&gt;4)-beta-D-glucosidic linkages in cellulose, lichenin and cereal beta-D-glucans.</text>
        <dbReference type="EC" id="3.2.1.4"/>
    </reaction>
</comment>
<comment type="caution">
    <text evidence="27">The sequence shown here is derived from an EMBL/GenBank/DDBJ whole genome shotgun (WGS) entry which is preliminary data.</text>
</comment>
<dbReference type="FunFam" id="2.130.10.10:FF:000244">
    <property type="entry name" value="Carboxy-cis,cis-muconate cyclase"/>
    <property type="match status" value="1"/>
</dbReference>
<evidence type="ECO:0000256" key="9">
    <source>
        <dbReference type="ARBA" id="ARBA00022729"/>
    </source>
</evidence>
<keyword evidence="15" id="KW-0326">Glycosidase</keyword>
<dbReference type="VEuPathDB" id="FungiDB:M747DRAFT_20042"/>
<dbReference type="EC" id="3.2.1.91" evidence="7"/>
<dbReference type="GO" id="GO:0030248">
    <property type="term" value="F:cellulose binding"/>
    <property type="evidence" value="ECO:0007669"/>
    <property type="project" value="InterPro"/>
</dbReference>
<proteinExistence type="inferred from homology"/>
<dbReference type="InterPro" id="IPR019405">
    <property type="entry name" value="Lactonase_7-beta_prop"/>
</dbReference>
<dbReference type="OrthoDB" id="1715191at2759"/>
<keyword evidence="10 27" id="KW-0378">Hydrolase</keyword>
<dbReference type="VEuPathDB" id="FungiDB:An01g11680"/>
<gene>
    <name evidence="27" type="ORF">ABL_01546</name>
</gene>
<keyword evidence="13" id="KW-0325">Glycoprotein</keyword>
<dbReference type="PANTHER" id="PTHR33753:SF2">
    <property type="entry name" value="GLYCOSIDE HYDROLASE FAMILY 7 PROTEIN"/>
    <property type="match status" value="1"/>
</dbReference>
<dbReference type="VEuPathDB" id="FungiDB:ASPNIDRAFT2_172633"/>
<evidence type="ECO:0000256" key="21">
    <source>
        <dbReference type="ARBA" id="ARBA00033295"/>
    </source>
</evidence>
<dbReference type="Pfam" id="PF00150">
    <property type="entry name" value="Cellulase"/>
    <property type="match status" value="1"/>
</dbReference>
<evidence type="ECO:0000256" key="23">
    <source>
        <dbReference type="ARBA" id="ARBA00042322"/>
    </source>
</evidence>
<evidence type="ECO:0000256" key="15">
    <source>
        <dbReference type="ARBA" id="ARBA00023295"/>
    </source>
</evidence>
<dbReference type="SUPFAM" id="SSF75011">
    <property type="entry name" value="3-carboxy-cis,cis-mucoante lactonizing enzyme"/>
    <property type="match status" value="1"/>
</dbReference>
<dbReference type="GO" id="GO:0005576">
    <property type="term" value="C:extracellular region"/>
    <property type="evidence" value="ECO:0007669"/>
    <property type="project" value="InterPro"/>
</dbReference>
<dbReference type="GO" id="GO:0016162">
    <property type="term" value="F:cellulose 1,4-beta-cellobiosidase activity"/>
    <property type="evidence" value="ECO:0007669"/>
    <property type="project" value="UniProtKB-EC"/>
</dbReference>
<dbReference type="SUPFAM" id="SSF57180">
    <property type="entry name" value="Cellulose-binding domain"/>
    <property type="match status" value="2"/>
</dbReference>
<keyword evidence="12" id="KW-1015">Disulfide bond</keyword>
<dbReference type="SMART" id="SM00236">
    <property type="entry name" value="fCBD"/>
    <property type="match status" value="2"/>
</dbReference>
<dbReference type="VEuPathDB" id="FungiDB:An01g11660"/>
<dbReference type="Proteomes" id="UP000068243">
    <property type="component" value="Unassembled WGS sequence"/>
</dbReference>
<dbReference type="Pfam" id="PF00734">
    <property type="entry name" value="CBM_1"/>
    <property type="match status" value="2"/>
</dbReference>
<dbReference type="EC" id="3.2.1.4" evidence="8"/>
<evidence type="ECO:0000256" key="19">
    <source>
        <dbReference type="ARBA" id="ARBA00030725"/>
    </source>
</evidence>
<evidence type="ECO:0000256" key="10">
    <source>
        <dbReference type="ARBA" id="ARBA00022801"/>
    </source>
</evidence>
<dbReference type="PANTHER" id="PTHR33753">
    <property type="entry name" value="1,4-BETA-D-GLUCAN CELLOBIOHYDROLASE B"/>
    <property type="match status" value="1"/>
</dbReference>
<reference evidence="28" key="1">
    <citation type="journal article" date="2016" name="Genome Announc.">
        <title>Draft genome sequence of Aspergillus niger strain An76.</title>
        <authorList>
            <person name="Gong W."/>
            <person name="Cheng Z."/>
            <person name="Zhang H."/>
            <person name="Liu L."/>
            <person name="Gao P."/>
            <person name="Wang L."/>
        </authorList>
    </citation>
    <scope>NUCLEOTIDE SEQUENCE [LARGE SCALE GENOMIC DNA]</scope>
    <source>
        <strain evidence="28">An76</strain>
    </source>
</reference>
<feature type="signal peptide" evidence="25">
    <location>
        <begin position="1"/>
        <end position="21"/>
    </location>
</feature>
<dbReference type="PROSITE" id="PS51164">
    <property type="entry name" value="CBM1_2"/>
    <property type="match status" value="2"/>
</dbReference>
<dbReference type="SUPFAM" id="SSF49899">
    <property type="entry name" value="Concanavalin A-like lectins/glucanases"/>
    <property type="match status" value="1"/>
</dbReference>
<keyword evidence="11" id="KW-0136">Cellulose degradation</keyword>
<accession>A0A100I8W6</accession>
<dbReference type="InterPro" id="IPR000254">
    <property type="entry name" value="CBD"/>
</dbReference>
<comment type="function">
    <text evidence="17">Has endoglucanase activity on substrates containing beta-1,4 glycosidic bonds, like in carboxymethylcellulose (CMC), hydroxyethylcellulose (HEC) and beta-glucan. Involved in the degradation of complex natural cellulosic substrates.</text>
</comment>
<dbReference type="InterPro" id="IPR013320">
    <property type="entry name" value="ConA-like_dom_sf"/>
</dbReference>
<feature type="compositionally biased region" description="Low complexity" evidence="24">
    <location>
        <begin position="464"/>
        <end position="500"/>
    </location>
</feature>
<feature type="region of interest" description="Disordered" evidence="24">
    <location>
        <begin position="837"/>
        <end position="866"/>
    </location>
</feature>
<evidence type="ECO:0000256" key="11">
    <source>
        <dbReference type="ARBA" id="ARBA00023001"/>
    </source>
</evidence>
<evidence type="ECO:0000256" key="18">
    <source>
        <dbReference type="ARBA" id="ARBA00030540"/>
    </source>
</evidence>
<comment type="catalytic activity">
    <reaction evidence="2">
        <text>Hydrolysis of (1-&gt;4)-beta-D-glucosidic linkages in cellulose and cellotetraose, releasing cellobiose from the non-reducing ends of the chains.</text>
        <dbReference type="EC" id="3.2.1.91"/>
    </reaction>
</comment>
<dbReference type="VEuPathDB" id="FungiDB:ATCC64974_14070"/>
<dbReference type="VEuPathDB" id="FungiDB:ATCC64974_14090"/>
<dbReference type="VEuPathDB" id="FungiDB:ATCC64974_67930"/>
<dbReference type="VEuPathDB" id="FungiDB:M747DRAFT_286038"/>
<dbReference type="FunFam" id="3.20.20.80:FF:000078">
    <property type="entry name" value="Endo-beta-1,4-glucanase B"/>
    <property type="match status" value="1"/>
</dbReference>
<dbReference type="InterPro" id="IPR001722">
    <property type="entry name" value="Glyco_hydro_7"/>
</dbReference>
<feature type="domain" description="CBM1" evidence="26">
    <location>
        <begin position="500"/>
        <end position="536"/>
    </location>
</feature>
<dbReference type="Pfam" id="PF10282">
    <property type="entry name" value="Lactonase"/>
    <property type="match status" value="1"/>
</dbReference>
<dbReference type="Gene3D" id="2.70.100.10">
    <property type="entry name" value="Glycoside hydrolase, family 7, domain"/>
    <property type="match status" value="1"/>
</dbReference>
<feature type="region of interest" description="Disordered" evidence="24">
    <location>
        <begin position="464"/>
        <end position="501"/>
    </location>
</feature>
<dbReference type="VEuPathDB" id="FungiDB:ASPNIDRAFT2_1108924"/>
<organism evidence="27 28">
    <name type="scientific">Aspergillus niger</name>
    <dbReference type="NCBI Taxonomy" id="5061"/>
    <lineage>
        <taxon>Eukaryota</taxon>
        <taxon>Fungi</taxon>
        <taxon>Dikarya</taxon>
        <taxon>Ascomycota</taxon>
        <taxon>Pezizomycotina</taxon>
        <taxon>Eurotiomycetes</taxon>
        <taxon>Eurotiomycetidae</taxon>
        <taxon>Eurotiales</taxon>
        <taxon>Aspergillaceae</taxon>
        <taxon>Aspergillus</taxon>
        <taxon>Aspergillus subgen. Circumdati</taxon>
    </lineage>
</organism>
<dbReference type="InterPro" id="IPR017853">
    <property type="entry name" value="GH"/>
</dbReference>
<keyword evidence="14" id="KW-0119">Carbohydrate metabolism</keyword>
<keyword evidence="16" id="KW-0624">Polysaccharide degradation</keyword>
<evidence type="ECO:0000256" key="24">
    <source>
        <dbReference type="SAM" id="MobiDB-lite"/>
    </source>
</evidence>
<evidence type="ECO:0000256" key="3">
    <source>
        <dbReference type="ARBA" id="ARBA00002392"/>
    </source>
</evidence>
<evidence type="ECO:0000256" key="25">
    <source>
        <dbReference type="SAM" id="SignalP"/>
    </source>
</evidence>
<evidence type="ECO:0000256" key="12">
    <source>
        <dbReference type="ARBA" id="ARBA00023157"/>
    </source>
</evidence>
<dbReference type="CDD" id="cd07999">
    <property type="entry name" value="GH7_CBH_EG"/>
    <property type="match status" value="1"/>
</dbReference>
<evidence type="ECO:0000256" key="7">
    <source>
        <dbReference type="ARBA" id="ARBA00012561"/>
    </source>
</evidence>
<comment type="similarity">
    <text evidence="5">Belongs to the glycosyl hydrolase 5 (cellulase A) family.</text>
</comment>
<dbReference type="GO" id="GO:0030245">
    <property type="term" value="P:cellulose catabolic process"/>
    <property type="evidence" value="ECO:0007669"/>
    <property type="project" value="UniProtKB-KW"/>
</dbReference>
<dbReference type="FunFam" id="2.70.100.10:FF:000001">
    <property type="entry name" value="Glucanase"/>
    <property type="match status" value="1"/>
</dbReference>